<dbReference type="KEGG" id="lbc:LACBIDRAFT_304596"/>
<accession>B0DLZ4</accession>
<feature type="domain" description="NAD-specific glutamate dehydrogenase second" evidence="1">
    <location>
        <begin position="16"/>
        <end position="54"/>
    </location>
</feature>
<organism evidence="3">
    <name type="scientific">Laccaria bicolor (strain S238N-H82 / ATCC MYA-4686)</name>
    <name type="common">Bicoloured deceiver</name>
    <name type="synonym">Laccaria laccata var. bicolor</name>
    <dbReference type="NCBI Taxonomy" id="486041"/>
    <lineage>
        <taxon>Eukaryota</taxon>
        <taxon>Fungi</taxon>
        <taxon>Dikarya</taxon>
        <taxon>Basidiomycota</taxon>
        <taxon>Agaricomycotina</taxon>
        <taxon>Agaricomycetes</taxon>
        <taxon>Agaricomycetidae</taxon>
        <taxon>Agaricales</taxon>
        <taxon>Agaricineae</taxon>
        <taxon>Hydnangiaceae</taxon>
        <taxon>Laccaria</taxon>
    </lineage>
</organism>
<dbReference type="InParanoid" id="B0DLZ4"/>
<protein>
    <submittedName>
        <fullName evidence="2">Predicted protein</fullName>
    </submittedName>
</protein>
<dbReference type="AlphaFoldDB" id="B0DLZ4"/>
<name>B0DLZ4_LACBS</name>
<dbReference type="RefSeq" id="XP_001884899.1">
    <property type="nucleotide sequence ID" value="XM_001884864.1"/>
</dbReference>
<dbReference type="Proteomes" id="UP000001194">
    <property type="component" value="Unassembled WGS sequence"/>
</dbReference>
<dbReference type="STRING" id="486041.B0DLZ4"/>
<evidence type="ECO:0000313" key="3">
    <source>
        <dbReference type="Proteomes" id="UP000001194"/>
    </source>
</evidence>
<keyword evidence="3" id="KW-1185">Reference proteome</keyword>
<dbReference type="EMBL" id="DS547118">
    <property type="protein sequence ID" value="EDR04380.1"/>
    <property type="molecule type" value="Genomic_DNA"/>
</dbReference>
<evidence type="ECO:0000259" key="1">
    <source>
        <dbReference type="Pfam" id="PF23152"/>
    </source>
</evidence>
<dbReference type="GeneID" id="6080639"/>
<sequence length="136" mass="15142">MGGTSSSTQHATVLPLSPLPKCSPQHQCTPIEHFIFQVMKEAPLLFCLPDNPYFLPKVLGCHAVQEATFSYCGWIFAQHLCNRLGPAYFQLKGVLNENDAAHAEVQNDIKPRFCKESFTHESIVQVIHAHPDLASL</sequence>
<dbReference type="Pfam" id="PF23152">
    <property type="entry name" value="GDH_2nd"/>
    <property type="match status" value="1"/>
</dbReference>
<dbReference type="HOGENOM" id="CLU_1875789_0_0_1"/>
<dbReference type="InterPro" id="IPR056365">
    <property type="entry name" value="NAD-GDH_2nd"/>
</dbReference>
<gene>
    <name evidence="2" type="ORF">LACBIDRAFT_304596</name>
</gene>
<reference evidence="2 3" key="1">
    <citation type="journal article" date="2008" name="Nature">
        <title>The genome of Laccaria bicolor provides insights into mycorrhizal symbiosis.</title>
        <authorList>
            <person name="Martin F."/>
            <person name="Aerts A."/>
            <person name="Ahren D."/>
            <person name="Brun A."/>
            <person name="Danchin E.G.J."/>
            <person name="Duchaussoy F."/>
            <person name="Gibon J."/>
            <person name="Kohler A."/>
            <person name="Lindquist E."/>
            <person name="Pereda V."/>
            <person name="Salamov A."/>
            <person name="Shapiro H.J."/>
            <person name="Wuyts J."/>
            <person name="Blaudez D."/>
            <person name="Buee M."/>
            <person name="Brokstein P."/>
            <person name="Canbaeck B."/>
            <person name="Cohen D."/>
            <person name="Courty P.E."/>
            <person name="Coutinho P.M."/>
            <person name="Delaruelle C."/>
            <person name="Detter J.C."/>
            <person name="Deveau A."/>
            <person name="DiFazio S."/>
            <person name="Duplessis S."/>
            <person name="Fraissinet-Tachet L."/>
            <person name="Lucic E."/>
            <person name="Frey-Klett P."/>
            <person name="Fourrey C."/>
            <person name="Feussner I."/>
            <person name="Gay G."/>
            <person name="Grimwood J."/>
            <person name="Hoegger P.J."/>
            <person name="Jain P."/>
            <person name="Kilaru S."/>
            <person name="Labbe J."/>
            <person name="Lin Y.C."/>
            <person name="Legue V."/>
            <person name="Le Tacon F."/>
            <person name="Marmeisse R."/>
            <person name="Melayah D."/>
            <person name="Montanini B."/>
            <person name="Muratet M."/>
            <person name="Nehls U."/>
            <person name="Niculita-Hirzel H."/>
            <person name="Oudot-Le Secq M.P."/>
            <person name="Peter M."/>
            <person name="Quesneville H."/>
            <person name="Rajashekar B."/>
            <person name="Reich M."/>
            <person name="Rouhier N."/>
            <person name="Schmutz J."/>
            <person name="Yin T."/>
            <person name="Chalot M."/>
            <person name="Henrissat B."/>
            <person name="Kuees U."/>
            <person name="Lucas S."/>
            <person name="Van de Peer Y."/>
            <person name="Podila G.K."/>
            <person name="Polle A."/>
            <person name="Pukkila P.J."/>
            <person name="Richardson P.M."/>
            <person name="Rouze P."/>
            <person name="Sanders I.R."/>
            <person name="Stajich J.E."/>
            <person name="Tunlid A."/>
            <person name="Tuskan G."/>
            <person name="Grigoriev I.V."/>
        </authorList>
    </citation>
    <scope>NUCLEOTIDE SEQUENCE [LARGE SCALE GENOMIC DNA]</scope>
    <source>
        <strain evidence="3">S238N-H82 / ATCC MYA-4686</strain>
    </source>
</reference>
<proteinExistence type="predicted"/>
<dbReference type="OrthoDB" id="2994597at2759"/>
<evidence type="ECO:0000313" key="2">
    <source>
        <dbReference type="EMBL" id="EDR04380.1"/>
    </source>
</evidence>